<feature type="domain" description="NAD-dependent epimerase/dehydratase" evidence="1">
    <location>
        <begin position="8"/>
        <end position="212"/>
    </location>
</feature>
<dbReference type="FunFam" id="3.40.50.720:FF:000702">
    <property type="entry name" value="NADH dehydrogenase (Ubiquinone)"/>
    <property type="match status" value="1"/>
</dbReference>
<evidence type="ECO:0000259" key="1">
    <source>
        <dbReference type="Pfam" id="PF01370"/>
    </source>
</evidence>
<keyword evidence="3" id="KW-1185">Reference proteome</keyword>
<dbReference type="GO" id="GO:0044877">
    <property type="term" value="F:protein-containing complex binding"/>
    <property type="evidence" value="ECO:0007669"/>
    <property type="project" value="TreeGrafter"/>
</dbReference>
<proteinExistence type="predicted"/>
<dbReference type="Proteomes" id="UP000295493">
    <property type="component" value="Unassembled WGS sequence"/>
</dbReference>
<sequence>MMKNKLVTLFGGGGFLGRYVVQELLRAGARVRIAERDPRDAWYLKPQGGVGQTQFVAADITRPDTVERALTGADAVVNLVGILSGNFEKVHVEGARNVAVAAAKAGCESMVQISAIGADPDSPSAYGRSKAKGEQAVREAFPGATILRPSIVFGREDDFVNRFANMIVSAPIVPVVRPQVRFQPVYVADVAQAVLAALSDPKTHGGKTYALGGPDIMTMGELIRWIAKTIGRDKPIIDLSDSVGSLLAAMPGTPITSDQWKMLQRDNVVGDEAGIAALGVHPVPMATVAPGWLVQYRRNGRFSRRIGKPA</sequence>
<gene>
    <name evidence="2" type="ORF">EV664_102228</name>
</gene>
<dbReference type="PANTHER" id="PTHR12126:SF11">
    <property type="entry name" value="NADH DEHYDROGENASE [UBIQUINONE] 1 ALPHA SUBCOMPLEX SUBUNIT 9, MITOCHONDRIAL"/>
    <property type="match status" value="1"/>
</dbReference>
<dbReference type="EMBL" id="SNWD01000002">
    <property type="protein sequence ID" value="TDN85522.1"/>
    <property type="molecule type" value="Genomic_DNA"/>
</dbReference>
<dbReference type="InterPro" id="IPR036291">
    <property type="entry name" value="NAD(P)-bd_dom_sf"/>
</dbReference>
<dbReference type="PANTHER" id="PTHR12126">
    <property type="entry name" value="NADH-UBIQUINONE OXIDOREDUCTASE 39 KDA SUBUNIT-RELATED"/>
    <property type="match status" value="1"/>
</dbReference>
<evidence type="ECO:0000313" key="3">
    <source>
        <dbReference type="Proteomes" id="UP000295493"/>
    </source>
</evidence>
<comment type="caution">
    <text evidence="2">The sequence shown here is derived from an EMBL/GenBank/DDBJ whole genome shotgun (WGS) entry which is preliminary data.</text>
</comment>
<protein>
    <submittedName>
        <fullName evidence="2">NADH dehydrogenase</fullName>
    </submittedName>
</protein>
<accession>A0A4R6FUR1</accession>
<name>A0A4R6FUR1_9SPHN</name>
<reference evidence="2 3" key="1">
    <citation type="submission" date="2019-03" db="EMBL/GenBank/DDBJ databases">
        <title>Genomic Encyclopedia of Type Strains, Phase IV (KMG-IV): sequencing the most valuable type-strain genomes for metagenomic binning, comparative biology and taxonomic classification.</title>
        <authorList>
            <person name="Goeker M."/>
        </authorList>
    </citation>
    <scope>NUCLEOTIDE SEQUENCE [LARGE SCALE GENOMIC DNA]</scope>
    <source>
        <strain evidence="2 3">DSM 25059</strain>
    </source>
</reference>
<dbReference type="Pfam" id="PF01370">
    <property type="entry name" value="Epimerase"/>
    <property type="match status" value="1"/>
</dbReference>
<dbReference type="SUPFAM" id="SSF51735">
    <property type="entry name" value="NAD(P)-binding Rossmann-fold domains"/>
    <property type="match status" value="1"/>
</dbReference>
<organism evidence="2 3">
    <name type="scientific">Stakelama pacifica</name>
    <dbReference type="NCBI Taxonomy" id="517720"/>
    <lineage>
        <taxon>Bacteria</taxon>
        <taxon>Pseudomonadati</taxon>
        <taxon>Pseudomonadota</taxon>
        <taxon>Alphaproteobacteria</taxon>
        <taxon>Sphingomonadales</taxon>
        <taxon>Sphingomonadaceae</taxon>
        <taxon>Stakelama</taxon>
    </lineage>
</organism>
<dbReference type="InterPro" id="IPR051207">
    <property type="entry name" value="ComplexI_NDUFA9_subunit"/>
</dbReference>
<dbReference type="Gene3D" id="3.40.50.720">
    <property type="entry name" value="NAD(P)-binding Rossmann-like Domain"/>
    <property type="match status" value="1"/>
</dbReference>
<dbReference type="CDD" id="cd05271">
    <property type="entry name" value="NDUFA9_like_SDR_a"/>
    <property type="match status" value="1"/>
</dbReference>
<dbReference type="InterPro" id="IPR001509">
    <property type="entry name" value="Epimerase_deHydtase"/>
</dbReference>
<dbReference type="AlphaFoldDB" id="A0A4R6FUR1"/>
<evidence type="ECO:0000313" key="2">
    <source>
        <dbReference type="EMBL" id="TDN85522.1"/>
    </source>
</evidence>